<dbReference type="Pfam" id="PF06081">
    <property type="entry name" value="ArAE_1"/>
    <property type="match status" value="1"/>
</dbReference>
<feature type="transmembrane region" description="Helical" evidence="6">
    <location>
        <begin position="56"/>
        <end position="72"/>
    </location>
</feature>
<evidence type="ECO:0000256" key="3">
    <source>
        <dbReference type="ARBA" id="ARBA00022692"/>
    </source>
</evidence>
<keyword evidence="4 6" id="KW-1133">Transmembrane helix</keyword>
<keyword evidence="5 6" id="KW-0472">Membrane</keyword>
<gene>
    <name evidence="7" type="ORF">EDC24_2507</name>
</gene>
<evidence type="ECO:0000256" key="4">
    <source>
        <dbReference type="ARBA" id="ARBA00022989"/>
    </source>
</evidence>
<evidence type="ECO:0000256" key="6">
    <source>
        <dbReference type="SAM" id="Phobius"/>
    </source>
</evidence>
<keyword evidence="3 6" id="KW-0812">Transmembrane</keyword>
<evidence type="ECO:0000313" key="8">
    <source>
        <dbReference type="Proteomes" id="UP000276443"/>
    </source>
</evidence>
<feature type="transmembrane region" description="Helical" evidence="6">
    <location>
        <begin position="125"/>
        <end position="145"/>
    </location>
</feature>
<dbReference type="EMBL" id="RKRF01000012">
    <property type="protein sequence ID" value="RPF50541.1"/>
    <property type="molecule type" value="Genomic_DNA"/>
</dbReference>
<sequence>MKIGARALKTGLATVIALYFAGMFDFKSGVFAAAIAAVSSIQPSIYRSVQTMVEQVQANIIGATLAIIFVLTIGNDPFIIGLAIILVIGICSLLKMKEDTTFIAIIAVIAIMEATDMPFMEFAGIRFSSIFIGIASAFVVNLAFLPPKYETRLFENINRTTNDILQWIRVTTRHLSDQPALKKEIQRIQEDVTRLDQTYLLFSEERIYSRKRAYARARKLVLFRQLIHTTKKAFIVLQNLHRMDYEIEHFKGDINKKIIEEVDKTLHTHEKLTLMYLGRIRKKETDPLEKIIEPAIPELVDQLMEVYDDEESDRMTFLPLASNLLEYHNELIHLKKLLVSYQSKE</sequence>
<comment type="subcellular location">
    <subcellularLocation>
        <location evidence="1">Cell membrane</location>
        <topology evidence="1">Multi-pass membrane protein</topology>
    </subcellularLocation>
</comment>
<dbReference type="Proteomes" id="UP000276443">
    <property type="component" value="Unassembled WGS sequence"/>
</dbReference>
<organism evidence="7 8">
    <name type="scientific">Aquisalibacillus elongatus</name>
    <dbReference type="NCBI Taxonomy" id="485577"/>
    <lineage>
        <taxon>Bacteria</taxon>
        <taxon>Bacillati</taxon>
        <taxon>Bacillota</taxon>
        <taxon>Bacilli</taxon>
        <taxon>Bacillales</taxon>
        <taxon>Bacillaceae</taxon>
        <taxon>Aquisalibacillus</taxon>
    </lineage>
</organism>
<accession>A0A3N5C2X5</accession>
<evidence type="ECO:0000256" key="2">
    <source>
        <dbReference type="ARBA" id="ARBA00022475"/>
    </source>
</evidence>
<comment type="caution">
    <text evidence="7">The sequence shown here is derived from an EMBL/GenBank/DDBJ whole genome shotgun (WGS) entry which is preliminary data.</text>
</comment>
<dbReference type="AlphaFoldDB" id="A0A3N5C2X5"/>
<dbReference type="RefSeq" id="WP_124223032.1">
    <property type="nucleotide sequence ID" value="NZ_RKRF01000012.1"/>
</dbReference>
<dbReference type="GO" id="GO:0005886">
    <property type="term" value="C:plasma membrane"/>
    <property type="evidence" value="ECO:0007669"/>
    <property type="project" value="UniProtKB-SubCell"/>
</dbReference>
<evidence type="ECO:0000313" key="7">
    <source>
        <dbReference type="EMBL" id="RPF50541.1"/>
    </source>
</evidence>
<keyword evidence="2" id="KW-1003">Cell membrane</keyword>
<proteinExistence type="predicted"/>
<evidence type="ECO:0000256" key="1">
    <source>
        <dbReference type="ARBA" id="ARBA00004651"/>
    </source>
</evidence>
<name>A0A3N5C2X5_9BACI</name>
<protein>
    <submittedName>
        <fullName evidence="7">Uncharacterized membrane protein YgaE (UPF0421/DUF939 family)</fullName>
    </submittedName>
</protein>
<feature type="transmembrane region" description="Helical" evidence="6">
    <location>
        <begin position="78"/>
        <end position="94"/>
    </location>
</feature>
<reference evidence="7 8" key="1">
    <citation type="submission" date="2018-11" db="EMBL/GenBank/DDBJ databases">
        <title>Genomic Encyclopedia of Type Strains, Phase IV (KMG-IV): sequencing the most valuable type-strain genomes for metagenomic binning, comparative biology and taxonomic classification.</title>
        <authorList>
            <person name="Goeker M."/>
        </authorList>
    </citation>
    <scope>NUCLEOTIDE SEQUENCE [LARGE SCALE GENOMIC DNA]</scope>
    <source>
        <strain evidence="7 8">DSM 18090</strain>
    </source>
</reference>
<evidence type="ECO:0000256" key="5">
    <source>
        <dbReference type="ARBA" id="ARBA00023136"/>
    </source>
</evidence>
<dbReference type="InterPro" id="IPR010343">
    <property type="entry name" value="ArAE_1"/>
</dbReference>
<dbReference type="OrthoDB" id="1653617at2"/>
<keyword evidence="8" id="KW-1185">Reference proteome</keyword>
<dbReference type="PANTHER" id="PTHR30509">
    <property type="entry name" value="P-HYDROXYBENZOIC ACID EFFLUX PUMP SUBUNIT-RELATED"/>
    <property type="match status" value="1"/>
</dbReference>
<dbReference type="PANTHER" id="PTHR30509:SF27">
    <property type="entry name" value="UPF0421 PROTEIN YGAE"/>
    <property type="match status" value="1"/>
</dbReference>